<dbReference type="KEGG" id="ifl:C1H71_03730"/>
<evidence type="ECO:0000256" key="1">
    <source>
        <dbReference type="SAM" id="SignalP"/>
    </source>
</evidence>
<dbReference type="InterPro" id="IPR036374">
    <property type="entry name" value="OxRdtase_Mopterin-bd_sf"/>
</dbReference>
<evidence type="ECO:0000313" key="3">
    <source>
        <dbReference type="Proteomes" id="UP000515917"/>
    </source>
</evidence>
<name>A0A7G3G6F3_9NEIS</name>
<evidence type="ECO:0000313" key="2">
    <source>
        <dbReference type="EMBL" id="QBC42749.1"/>
    </source>
</evidence>
<dbReference type="EMBL" id="CP025781">
    <property type="protein sequence ID" value="QBC42749.1"/>
    <property type="molecule type" value="Genomic_DNA"/>
</dbReference>
<feature type="chain" id="PRO_5028855085" description="Oxidoreductase molybdopterin binding domain" evidence="1">
    <location>
        <begin position="21"/>
        <end position="156"/>
    </location>
</feature>
<dbReference type="AlphaFoldDB" id="A0A7G3G6F3"/>
<keyword evidence="1" id="KW-0732">Signal</keyword>
<evidence type="ECO:0008006" key="4">
    <source>
        <dbReference type="Google" id="ProtNLM"/>
    </source>
</evidence>
<organism evidence="2 3">
    <name type="scientific">Iodobacter fluviatilis</name>
    <dbReference type="NCBI Taxonomy" id="537"/>
    <lineage>
        <taxon>Bacteria</taxon>
        <taxon>Pseudomonadati</taxon>
        <taxon>Pseudomonadota</taxon>
        <taxon>Betaproteobacteria</taxon>
        <taxon>Neisseriales</taxon>
        <taxon>Chitinibacteraceae</taxon>
        <taxon>Iodobacter</taxon>
    </lineage>
</organism>
<keyword evidence="3" id="KW-1185">Reference proteome</keyword>
<dbReference type="Gene3D" id="3.90.420.10">
    <property type="entry name" value="Oxidoreductase, molybdopterin-binding domain"/>
    <property type="match status" value="1"/>
</dbReference>
<feature type="signal peptide" evidence="1">
    <location>
        <begin position="1"/>
        <end position="20"/>
    </location>
</feature>
<gene>
    <name evidence="2" type="ORF">C1H71_03730</name>
</gene>
<sequence length="156" mass="17842">MFRIVVLSLCLLLYVNQAAAASNNIILSVSSKSGPSVELDDAALAKLPQQKMRIPTPWFSTEQTFEGPLLRDVLKLANIKNGNIKLVALNDYEISIPVVDAFQYEVIVARKRNDKLMTIRDKGPLFIMYPFQNHAELRITEYFRRCSWQLRKIKAD</sequence>
<accession>A0A7G3G6F3</accession>
<dbReference type="Proteomes" id="UP000515917">
    <property type="component" value="Chromosome"/>
</dbReference>
<protein>
    <recommendedName>
        <fullName evidence="4">Oxidoreductase molybdopterin binding domain</fullName>
    </recommendedName>
</protein>
<proteinExistence type="predicted"/>
<dbReference type="SUPFAM" id="SSF56524">
    <property type="entry name" value="Oxidoreductase molybdopterin-binding domain"/>
    <property type="match status" value="1"/>
</dbReference>
<reference evidence="2 3" key="1">
    <citation type="submission" date="2018-01" db="EMBL/GenBank/DDBJ databases">
        <title>Genome sequence of Iodobacter sp. strain PCH194 isolated from Indian Trans-Himalaya.</title>
        <authorList>
            <person name="Kumar V."/>
            <person name="Thakur V."/>
            <person name="Kumar S."/>
            <person name="Singh D."/>
        </authorList>
    </citation>
    <scope>NUCLEOTIDE SEQUENCE [LARGE SCALE GENOMIC DNA]</scope>
    <source>
        <strain evidence="2 3">PCH194</strain>
    </source>
</reference>
<dbReference type="RefSeq" id="WP_130105364.1">
    <property type="nucleotide sequence ID" value="NZ_CP025781.1"/>
</dbReference>